<dbReference type="Gene3D" id="2.60.320.10">
    <property type="entry name" value="N-utilization substance G protein NusG, insert domain"/>
    <property type="match status" value="1"/>
</dbReference>
<evidence type="ECO:0000313" key="1">
    <source>
        <dbReference type="EMBL" id="VEJ35352.1"/>
    </source>
</evidence>
<dbReference type="EMBL" id="LR134523">
    <property type="protein sequence ID" value="VEJ35352.1"/>
    <property type="molecule type" value="Genomic_DNA"/>
</dbReference>
<accession>A0A448V1A7</accession>
<proteinExistence type="predicted"/>
<dbReference type="CDD" id="cd09911">
    <property type="entry name" value="Lin0431_like"/>
    <property type="match status" value="1"/>
</dbReference>
<dbReference type="OrthoDB" id="47603at2"/>
<sequence length="126" mass="14227">MNRTDRIIALLVLVVALGLAATQLLPNRAPKGDVYISIQIDGKETDRIPFRRENFNKRFVYHGIEGTNVITLDEKGAKMIEADCPDQICLRMAPIKEPGEMIVCLPHRVIAEVKSEEVQDMDILLR</sequence>
<protein>
    <submittedName>
        <fullName evidence="1">Uncharacterized protein conserved in bacteria</fullName>
    </submittedName>
</protein>
<dbReference type="InterPro" id="IPR038690">
    <property type="entry name" value="NusG_2_sf"/>
</dbReference>
<dbReference type="Pfam" id="PF07009">
    <property type="entry name" value="NusG_II"/>
    <property type="match status" value="1"/>
</dbReference>
<dbReference type="KEGG" id="piv:NCTC13079_00645"/>
<gene>
    <name evidence="1" type="ORF">NCTC13079_00645</name>
</gene>
<reference evidence="1 2" key="1">
    <citation type="submission" date="2018-12" db="EMBL/GenBank/DDBJ databases">
        <authorList>
            <consortium name="Pathogen Informatics"/>
        </authorList>
    </citation>
    <scope>NUCLEOTIDE SEQUENCE [LARGE SCALE GENOMIC DNA]</scope>
    <source>
        <strain evidence="1 2">NCTC13079</strain>
    </source>
</reference>
<organism evidence="1 2">
    <name type="scientific">Aedoeadaptatus ivorii</name>
    <dbReference type="NCBI Taxonomy" id="54006"/>
    <lineage>
        <taxon>Bacteria</taxon>
        <taxon>Bacillati</taxon>
        <taxon>Bacillota</taxon>
        <taxon>Tissierellia</taxon>
        <taxon>Tissierellales</taxon>
        <taxon>Peptoniphilaceae</taxon>
        <taxon>Aedoeadaptatus</taxon>
    </lineage>
</organism>
<dbReference type="AlphaFoldDB" id="A0A448V1A7"/>
<name>A0A448V1A7_9FIRM</name>
<dbReference type="RefSeq" id="WP_126465161.1">
    <property type="nucleotide sequence ID" value="NZ_LR134523.1"/>
</dbReference>
<keyword evidence="2" id="KW-1185">Reference proteome</keyword>
<evidence type="ECO:0000313" key="2">
    <source>
        <dbReference type="Proteomes" id="UP000269544"/>
    </source>
</evidence>
<dbReference type="Proteomes" id="UP000269544">
    <property type="component" value="Chromosome"/>
</dbReference>